<feature type="domain" description="SHSP" evidence="4">
    <location>
        <begin position="393"/>
        <end position="504"/>
    </location>
</feature>
<protein>
    <submittedName>
        <fullName evidence="5">Protein lethal(2)essential for life</fullName>
    </submittedName>
</protein>
<comment type="caution">
    <text evidence="5">The sequence shown here is derived from an EMBL/GenBank/DDBJ whole genome shotgun (WGS) entry which is preliminary data.</text>
</comment>
<dbReference type="Gene3D" id="2.60.40.790">
    <property type="match status" value="4"/>
</dbReference>
<feature type="region of interest" description="Disordered" evidence="3">
    <location>
        <begin position="258"/>
        <end position="282"/>
    </location>
</feature>
<feature type="compositionally biased region" description="Low complexity" evidence="3">
    <location>
        <begin position="1002"/>
        <end position="1026"/>
    </location>
</feature>
<dbReference type="PROSITE" id="PS01031">
    <property type="entry name" value="SHSP"/>
    <property type="match status" value="4"/>
</dbReference>
<accession>A0A5B7FZ99</accession>
<dbReference type="GO" id="GO:0042026">
    <property type="term" value="P:protein refolding"/>
    <property type="evidence" value="ECO:0007669"/>
    <property type="project" value="TreeGrafter"/>
</dbReference>
<feature type="region of interest" description="Disordered" evidence="3">
    <location>
        <begin position="300"/>
        <end position="321"/>
    </location>
</feature>
<reference evidence="5 6" key="1">
    <citation type="submission" date="2019-05" db="EMBL/GenBank/DDBJ databases">
        <title>Another draft genome of Portunus trituberculatus and its Hox gene families provides insights of decapod evolution.</title>
        <authorList>
            <person name="Jeong J.-H."/>
            <person name="Song I."/>
            <person name="Kim S."/>
            <person name="Choi T."/>
            <person name="Kim D."/>
            <person name="Ryu S."/>
            <person name="Kim W."/>
        </authorList>
    </citation>
    <scope>NUCLEOTIDE SEQUENCE [LARGE SCALE GENOMIC DNA]</scope>
    <source>
        <tissue evidence="5">Muscle</tissue>
    </source>
</reference>
<feature type="region of interest" description="Disordered" evidence="3">
    <location>
        <begin position="991"/>
        <end position="1026"/>
    </location>
</feature>
<dbReference type="GO" id="GO:0005634">
    <property type="term" value="C:nucleus"/>
    <property type="evidence" value="ECO:0007669"/>
    <property type="project" value="TreeGrafter"/>
</dbReference>
<feature type="compositionally biased region" description="Polar residues" evidence="3">
    <location>
        <begin position="258"/>
        <end position="268"/>
    </location>
</feature>
<evidence type="ECO:0000259" key="4">
    <source>
        <dbReference type="PROSITE" id="PS01031"/>
    </source>
</evidence>
<evidence type="ECO:0000313" key="5">
    <source>
        <dbReference type="EMBL" id="MPC50589.1"/>
    </source>
</evidence>
<evidence type="ECO:0000256" key="1">
    <source>
        <dbReference type="PROSITE-ProRule" id="PRU00285"/>
    </source>
</evidence>
<dbReference type="GO" id="GO:0051082">
    <property type="term" value="F:unfolded protein binding"/>
    <property type="evidence" value="ECO:0007669"/>
    <property type="project" value="TreeGrafter"/>
</dbReference>
<feature type="domain" description="SHSP" evidence="4">
    <location>
        <begin position="901"/>
        <end position="1011"/>
    </location>
</feature>
<organism evidence="5 6">
    <name type="scientific">Portunus trituberculatus</name>
    <name type="common">Swimming crab</name>
    <name type="synonym">Neptunus trituberculatus</name>
    <dbReference type="NCBI Taxonomy" id="210409"/>
    <lineage>
        <taxon>Eukaryota</taxon>
        <taxon>Metazoa</taxon>
        <taxon>Ecdysozoa</taxon>
        <taxon>Arthropoda</taxon>
        <taxon>Crustacea</taxon>
        <taxon>Multicrustacea</taxon>
        <taxon>Malacostraca</taxon>
        <taxon>Eumalacostraca</taxon>
        <taxon>Eucarida</taxon>
        <taxon>Decapoda</taxon>
        <taxon>Pleocyemata</taxon>
        <taxon>Brachyura</taxon>
        <taxon>Eubrachyura</taxon>
        <taxon>Portunoidea</taxon>
        <taxon>Portunidae</taxon>
        <taxon>Portuninae</taxon>
        <taxon>Portunus</taxon>
    </lineage>
</organism>
<dbReference type="InterPro" id="IPR002068">
    <property type="entry name" value="A-crystallin/Hsp20_dom"/>
</dbReference>
<dbReference type="InterPro" id="IPR001436">
    <property type="entry name" value="Alpha-crystallin/sHSP_animal"/>
</dbReference>
<evidence type="ECO:0000256" key="3">
    <source>
        <dbReference type="SAM" id="MobiDB-lite"/>
    </source>
</evidence>
<dbReference type="GO" id="GO:0009408">
    <property type="term" value="P:response to heat"/>
    <property type="evidence" value="ECO:0007669"/>
    <property type="project" value="TreeGrafter"/>
</dbReference>
<sequence length="1026" mass="111588">MAPISTLDTMTSTMGHTDLGHGLMTFDLPISRRGHFFKDSFFENAHQQFNSTVRNILRRWGDTDFLGDPKLCLSDTLSRYRQLRTHNLKEEDQAVTVTCDAASQKIVMDVHDFVAGEVKVKVAGDQELVVEGRTETKKGDWSVSTNSFRRRFYLPVNTDVKAVSAVLSDDGILTITAPQRVAALEAGSMEVPITREGTQAAAVTVDTTAKTAASANKTTETSSCTCSQQQQTQTSQQQQTQTTAAPAPRGHIIPIQVDATQEPQSPAATFTTDTSTTKVDEKSRVDTKVSAVKNISETIRRAQQAVTSPEPGSPRPMFAPPFLRRRDIPVTTSSLLPITKKGKFFDDDFFSSMRQDFQKSVTDVLSRWDEGSTVGNGRDALSTLGKYRQLRERKLDVENQAVTVTADQSSHKIVMDVQDFTAGEVKVKAAGERELVVEGRTETKDGDWSVSCNTFRRRFLLPANTDAKAVSAVLSDDGILTITAPRKGSTIPIQMEGQTQIKIEPATPSMPGTPATPATPATPSTPVTPQQQSTLSSTQTDAQVSGSVGTLTKEETSSQTKQTSSVVSQQPSRSFTPGGMMLPITTRGLFFGDSFFKNTWQDFQEAVRDVVSKWGNNSTEDDLTRYTSLRTGDMKYENQAIKSTEDEANYKIVVDVQDFTQGGNVTVRAVKDRELVVEGNIEQQEGGSKFRKQFHRRFVLPQDIYSESVSSVMSADGPSTFQLKEVILPVAIEEGVHRTDSLSQVPTPEVKSPPASQVTSHPLPATRLEANTASSVRQESSSQSVTSESTHKVGGTREHIIPMAMEDTHPSAVAGTTQTRQAEMSQTVSQTQAAAATDNVQTQSSAVQQSEQGSLKLVPITLKGAFLSDSFFDDARRRFEALTQRSDATSSLASNRSLLRRNFRLAEQEAQVEEDASALKVTLDVTDFIGGEVKVGVEGGRSLVVEGQTSCEEGTSSSSRNFRRVFSLPPQVDVAAVNSALSSDGILTIVAPKKGEGKESEGSSSKSYSSSYSSTSQQQYSSQNVF</sequence>
<dbReference type="SUPFAM" id="SSF49764">
    <property type="entry name" value="HSP20-like chaperones"/>
    <property type="match status" value="3"/>
</dbReference>
<feature type="domain" description="SHSP" evidence="4">
    <location>
        <begin position="632"/>
        <end position="740"/>
    </location>
</feature>
<dbReference type="Pfam" id="PF00011">
    <property type="entry name" value="HSP20"/>
    <property type="match status" value="4"/>
</dbReference>
<feature type="compositionally biased region" description="Low complexity" evidence="3">
    <location>
        <begin position="505"/>
        <end position="543"/>
    </location>
</feature>
<proteinExistence type="inferred from homology"/>
<feature type="compositionally biased region" description="Low complexity" evidence="3">
    <location>
        <begin position="557"/>
        <end position="570"/>
    </location>
</feature>
<evidence type="ECO:0000256" key="2">
    <source>
        <dbReference type="RuleBase" id="RU003616"/>
    </source>
</evidence>
<dbReference type="PANTHER" id="PTHR45640">
    <property type="entry name" value="HEAT SHOCK PROTEIN HSP-12.2-RELATED"/>
    <property type="match status" value="1"/>
</dbReference>
<dbReference type="InterPro" id="IPR008978">
    <property type="entry name" value="HSP20-like_chaperone"/>
</dbReference>
<dbReference type="OrthoDB" id="10058145at2759"/>
<feature type="region of interest" description="Disordered" evidence="3">
    <location>
        <begin position="504"/>
        <end position="580"/>
    </location>
</feature>
<feature type="domain" description="SHSP" evidence="4">
    <location>
        <begin position="86"/>
        <end position="194"/>
    </location>
</feature>
<gene>
    <name evidence="5" type="primary">l(2)efl_2</name>
    <name evidence="5" type="ORF">E2C01_044418</name>
</gene>
<dbReference type="AlphaFoldDB" id="A0A5B7FZ99"/>
<keyword evidence="6" id="KW-1185">Reference proteome</keyword>
<dbReference type="PANTHER" id="PTHR45640:SF26">
    <property type="entry name" value="RE23625P"/>
    <property type="match status" value="1"/>
</dbReference>
<name>A0A5B7FZ99_PORTR</name>
<dbReference type="GO" id="GO:0005737">
    <property type="term" value="C:cytoplasm"/>
    <property type="evidence" value="ECO:0007669"/>
    <property type="project" value="TreeGrafter"/>
</dbReference>
<dbReference type="Proteomes" id="UP000324222">
    <property type="component" value="Unassembled WGS sequence"/>
</dbReference>
<dbReference type="EMBL" id="VSRR010009606">
    <property type="protein sequence ID" value="MPC50589.1"/>
    <property type="molecule type" value="Genomic_DNA"/>
</dbReference>
<feature type="region of interest" description="Disordered" evidence="3">
    <location>
        <begin position="739"/>
        <end position="794"/>
    </location>
</feature>
<comment type="similarity">
    <text evidence="1 2">Belongs to the small heat shock protein (HSP20) family.</text>
</comment>
<evidence type="ECO:0000313" key="6">
    <source>
        <dbReference type="Proteomes" id="UP000324222"/>
    </source>
</evidence>
<dbReference type="CDD" id="cd06526">
    <property type="entry name" value="metazoan_ACD"/>
    <property type="match status" value="4"/>
</dbReference>
<dbReference type="PRINTS" id="PR00299">
    <property type="entry name" value="ACRYSTALLIN"/>
</dbReference>
<feature type="compositionally biased region" description="Low complexity" evidence="3">
    <location>
        <begin position="774"/>
        <end position="788"/>
    </location>
</feature>